<dbReference type="eggNOG" id="ENOG502S1AX">
    <property type="taxonomic scope" value="Eukaryota"/>
</dbReference>
<dbReference type="RefSeq" id="XP_007927152.1">
    <property type="nucleotide sequence ID" value="XM_007928961.1"/>
</dbReference>
<organism evidence="2 3">
    <name type="scientific">Pseudocercospora fijiensis (strain CIRAD86)</name>
    <name type="common">Black leaf streak disease fungus</name>
    <name type="synonym">Mycosphaerella fijiensis</name>
    <dbReference type="NCBI Taxonomy" id="383855"/>
    <lineage>
        <taxon>Eukaryota</taxon>
        <taxon>Fungi</taxon>
        <taxon>Dikarya</taxon>
        <taxon>Ascomycota</taxon>
        <taxon>Pezizomycotina</taxon>
        <taxon>Dothideomycetes</taxon>
        <taxon>Dothideomycetidae</taxon>
        <taxon>Mycosphaerellales</taxon>
        <taxon>Mycosphaerellaceae</taxon>
        <taxon>Pseudocercospora</taxon>
    </lineage>
</organism>
<feature type="compositionally biased region" description="Basic and acidic residues" evidence="1">
    <location>
        <begin position="435"/>
        <end position="444"/>
    </location>
</feature>
<feature type="region of interest" description="Disordered" evidence="1">
    <location>
        <begin position="1"/>
        <end position="22"/>
    </location>
</feature>
<sequence>MGGSAFLSASAEGHPTLHTPRMTPDVYAARKTQYTAALQSYFPECHVVALKEAPEKSDYGDVDFMVCTDRSLDLKNLATFLGAAGVIDGGPGRCSIAVPQDGSKSCHPPVTYKAAGGPGRKGKPSTDKNYAQIDIELVHPSMFKWYSFFASYGDLAGLLGAIMHNIGFTVSDRGLFLRFEELDEAKQMQGIRVSKEECLLLLSNEPEEVMRFLGVSPEKYEAGFATIDAFYTWLAESRLVTADFHIQSKRKNTSKQRQKDRKRPMIGNFFDEFLPAYLNLDTHHDSTNTTAEDAVPWSSPAMKKLREKYAEEALQFFDKSDAYEIQHNTLVGWLRSQKAEQLIKPIVAEVSGKKERKLAEVVRAFRRRVRFGADEKPYIAEVAHSDQESELRRWLDSADSLKDVEAVRAWIEAHWEELKELERREEIHPSQGPDMKSKDKWLRE</sequence>
<dbReference type="EMBL" id="KB446559">
    <property type="protein sequence ID" value="EME81896.1"/>
    <property type="molecule type" value="Genomic_DNA"/>
</dbReference>
<dbReference type="Proteomes" id="UP000016932">
    <property type="component" value="Unassembled WGS sequence"/>
</dbReference>
<reference evidence="2 3" key="1">
    <citation type="journal article" date="2012" name="PLoS Pathog.">
        <title>Diverse lifestyles and strategies of plant pathogenesis encoded in the genomes of eighteen Dothideomycetes fungi.</title>
        <authorList>
            <person name="Ohm R.A."/>
            <person name="Feau N."/>
            <person name="Henrissat B."/>
            <person name="Schoch C.L."/>
            <person name="Horwitz B.A."/>
            <person name="Barry K.W."/>
            <person name="Condon B.J."/>
            <person name="Copeland A.C."/>
            <person name="Dhillon B."/>
            <person name="Glaser F."/>
            <person name="Hesse C.N."/>
            <person name="Kosti I."/>
            <person name="LaButti K."/>
            <person name="Lindquist E.A."/>
            <person name="Lucas S."/>
            <person name="Salamov A.A."/>
            <person name="Bradshaw R.E."/>
            <person name="Ciuffetti L."/>
            <person name="Hamelin R.C."/>
            <person name="Kema G.H.J."/>
            <person name="Lawrence C."/>
            <person name="Scott J.A."/>
            <person name="Spatafora J.W."/>
            <person name="Turgeon B.G."/>
            <person name="de Wit P.J.G.M."/>
            <person name="Zhong S."/>
            <person name="Goodwin S.B."/>
            <person name="Grigoriev I.V."/>
        </authorList>
    </citation>
    <scope>NUCLEOTIDE SEQUENCE [LARGE SCALE GENOMIC DNA]</scope>
    <source>
        <strain evidence="2 3">CIRAD86</strain>
    </source>
</reference>
<dbReference type="HOGENOM" id="CLU_032494_2_1_1"/>
<accession>M3ABD6</accession>
<gene>
    <name evidence="2" type="ORF">MYCFIDRAFT_78675</name>
</gene>
<feature type="region of interest" description="Disordered" evidence="1">
    <location>
        <begin position="422"/>
        <end position="444"/>
    </location>
</feature>
<dbReference type="VEuPathDB" id="FungiDB:MYCFIDRAFT_78675"/>
<dbReference type="OrthoDB" id="4708870at2759"/>
<proteinExistence type="predicted"/>
<keyword evidence="3" id="KW-1185">Reference proteome</keyword>
<evidence type="ECO:0000313" key="2">
    <source>
        <dbReference type="EMBL" id="EME81896.1"/>
    </source>
</evidence>
<dbReference type="GeneID" id="19341488"/>
<dbReference type="AlphaFoldDB" id="M3ABD6"/>
<evidence type="ECO:0000313" key="3">
    <source>
        <dbReference type="Proteomes" id="UP000016932"/>
    </source>
</evidence>
<dbReference type="KEGG" id="pfj:MYCFIDRAFT_78675"/>
<protein>
    <submittedName>
        <fullName evidence="2">Uncharacterized protein</fullName>
    </submittedName>
</protein>
<name>M3ABD6_PSEFD</name>
<evidence type="ECO:0000256" key="1">
    <source>
        <dbReference type="SAM" id="MobiDB-lite"/>
    </source>
</evidence>